<dbReference type="InterPro" id="IPR008271">
    <property type="entry name" value="Ser/Thr_kinase_AS"/>
</dbReference>
<dbReference type="EMBL" id="LXPE01000580">
    <property type="protein sequence ID" value="OBA21770.1"/>
    <property type="molecule type" value="Genomic_DNA"/>
</dbReference>
<evidence type="ECO:0000259" key="7">
    <source>
        <dbReference type="PROSITE" id="PS50011"/>
    </source>
</evidence>
<keyword evidence="8" id="KW-0418">Kinase</keyword>
<dbReference type="Gene3D" id="2.60.200.20">
    <property type="match status" value="1"/>
</dbReference>
<dbReference type="CDD" id="cd22670">
    <property type="entry name" value="FHA_MEK1-like"/>
    <property type="match status" value="1"/>
</dbReference>
<feature type="non-terminal residue" evidence="8">
    <location>
        <position position="399"/>
    </location>
</feature>
<dbReference type="Proteomes" id="UP000092321">
    <property type="component" value="Unassembled WGS sequence"/>
</dbReference>
<evidence type="ECO:0000256" key="2">
    <source>
        <dbReference type="ARBA" id="ARBA00022741"/>
    </source>
</evidence>
<reference evidence="9" key="1">
    <citation type="journal article" date="2016" name="Proc. Natl. Acad. Sci. U.S.A.">
        <title>Comparative genomics of biotechnologically important yeasts.</title>
        <authorList>
            <person name="Riley R."/>
            <person name="Haridas S."/>
            <person name="Wolfe K.H."/>
            <person name="Lopes M.R."/>
            <person name="Hittinger C.T."/>
            <person name="Goeker M."/>
            <person name="Salamov A.A."/>
            <person name="Wisecaver J.H."/>
            <person name="Long T.M."/>
            <person name="Calvey C.H."/>
            <person name="Aerts A.L."/>
            <person name="Barry K.W."/>
            <person name="Choi C."/>
            <person name="Clum A."/>
            <person name="Coughlan A.Y."/>
            <person name="Deshpande S."/>
            <person name="Douglass A.P."/>
            <person name="Hanson S.J."/>
            <person name="Klenk H.-P."/>
            <person name="LaButti K.M."/>
            <person name="Lapidus A."/>
            <person name="Lindquist E.A."/>
            <person name="Lipzen A.M."/>
            <person name="Meier-Kolthoff J.P."/>
            <person name="Ohm R.A."/>
            <person name="Otillar R.P."/>
            <person name="Pangilinan J.L."/>
            <person name="Peng Y."/>
            <person name="Rokas A."/>
            <person name="Rosa C.A."/>
            <person name="Scheuner C."/>
            <person name="Sibirny A.A."/>
            <person name="Slot J.C."/>
            <person name="Stielow J.B."/>
            <person name="Sun H."/>
            <person name="Kurtzman C.P."/>
            <person name="Blackwell M."/>
            <person name="Grigoriev I.V."/>
            <person name="Jeffries T.W."/>
        </authorList>
    </citation>
    <scope>NUCLEOTIDE SEQUENCE [LARGE SCALE GENOMIC DNA]</scope>
    <source>
        <strain evidence="9">NRRL Y-1626</strain>
    </source>
</reference>
<dbReference type="PROSITE" id="PS50006">
    <property type="entry name" value="FHA_DOMAIN"/>
    <property type="match status" value="1"/>
</dbReference>
<dbReference type="Pfam" id="PF00498">
    <property type="entry name" value="FHA"/>
    <property type="match status" value="1"/>
</dbReference>
<dbReference type="GO" id="GO:0005524">
    <property type="term" value="F:ATP binding"/>
    <property type="evidence" value="ECO:0007669"/>
    <property type="project" value="UniProtKB-UniRule"/>
</dbReference>
<dbReference type="InterPro" id="IPR011009">
    <property type="entry name" value="Kinase-like_dom_sf"/>
</dbReference>
<keyword evidence="3 4" id="KW-0067">ATP-binding</keyword>
<keyword evidence="5" id="KW-0723">Serine/threonine-protein kinase</keyword>
<dbReference type="Gene3D" id="1.10.510.10">
    <property type="entry name" value="Transferase(Phosphotransferase) domain 1"/>
    <property type="match status" value="1"/>
</dbReference>
<protein>
    <submittedName>
        <fullName evidence="8">Kinase-like protein</fullName>
    </submittedName>
</protein>
<keyword evidence="2 4" id="KW-0547">Nucleotide-binding</keyword>
<comment type="caution">
    <text evidence="8">The sequence shown here is derived from an EMBL/GenBank/DDBJ whole genome shotgun (WGS) entry which is preliminary data.</text>
</comment>
<feature type="binding site" evidence="4">
    <location>
        <position position="197"/>
    </location>
    <ligand>
        <name>ATP</name>
        <dbReference type="ChEBI" id="CHEBI:30616"/>
    </ligand>
</feature>
<comment type="similarity">
    <text evidence="1">Belongs to the protein kinase superfamily. CAMK Ser/Thr protein kinase family. CHEK2 subfamily.</text>
</comment>
<dbReference type="PROSITE" id="PS00108">
    <property type="entry name" value="PROTEIN_KINASE_ST"/>
    <property type="match status" value="1"/>
</dbReference>
<dbReference type="SUPFAM" id="SSF56112">
    <property type="entry name" value="Protein kinase-like (PK-like)"/>
    <property type="match status" value="1"/>
</dbReference>
<dbReference type="OrthoDB" id="74764at2759"/>
<evidence type="ECO:0000313" key="8">
    <source>
        <dbReference type="EMBL" id="OBA21770.1"/>
    </source>
</evidence>
<evidence type="ECO:0000256" key="3">
    <source>
        <dbReference type="ARBA" id="ARBA00022840"/>
    </source>
</evidence>
<dbReference type="SMART" id="SM00240">
    <property type="entry name" value="FHA"/>
    <property type="match status" value="1"/>
</dbReference>
<dbReference type="PANTHER" id="PTHR24347">
    <property type="entry name" value="SERINE/THREONINE-PROTEIN KINASE"/>
    <property type="match status" value="1"/>
</dbReference>
<feature type="domain" description="Protein kinase" evidence="7">
    <location>
        <begin position="158"/>
        <end position="399"/>
    </location>
</feature>
<organism evidence="8 9">
    <name type="scientific">Hanseniaspora valbyensis NRRL Y-1626</name>
    <dbReference type="NCBI Taxonomy" id="766949"/>
    <lineage>
        <taxon>Eukaryota</taxon>
        <taxon>Fungi</taxon>
        <taxon>Dikarya</taxon>
        <taxon>Ascomycota</taxon>
        <taxon>Saccharomycotina</taxon>
        <taxon>Saccharomycetes</taxon>
        <taxon>Saccharomycodales</taxon>
        <taxon>Saccharomycodaceae</taxon>
        <taxon>Hanseniaspora</taxon>
    </lineage>
</organism>
<dbReference type="Pfam" id="PF00069">
    <property type="entry name" value="Pkinase"/>
    <property type="match status" value="1"/>
</dbReference>
<dbReference type="GO" id="GO:0004674">
    <property type="term" value="F:protein serine/threonine kinase activity"/>
    <property type="evidence" value="ECO:0007669"/>
    <property type="project" value="UniProtKB-KW"/>
</dbReference>
<dbReference type="InterPro" id="IPR000253">
    <property type="entry name" value="FHA_dom"/>
</dbReference>
<evidence type="ECO:0000256" key="4">
    <source>
        <dbReference type="PROSITE-ProRule" id="PRU10141"/>
    </source>
</evidence>
<evidence type="ECO:0000259" key="6">
    <source>
        <dbReference type="PROSITE" id="PS50006"/>
    </source>
</evidence>
<keyword evidence="8" id="KW-0808">Transferase</keyword>
<gene>
    <name evidence="8" type="ORF">HANVADRAFT_54400</name>
</gene>
<dbReference type="PROSITE" id="PS50011">
    <property type="entry name" value="PROTEIN_KINASE_DOM"/>
    <property type="match status" value="1"/>
</dbReference>
<dbReference type="SUPFAM" id="SSF49879">
    <property type="entry name" value="SMAD/FHA domain"/>
    <property type="match status" value="1"/>
</dbReference>
<dbReference type="InterPro" id="IPR000719">
    <property type="entry name" value="Prot_kinase_dom"/>
</dbReference>
<dbReference type="InterPro" id="IPR008984">
    <property type="entry name" value="SMAD_FHA_dom_sf"/>
</dbReference>
<keyword evidence="9" id="KW-1185">Reference proteome</keyword>
<name>A0A1B7SZ70_9ASCO</name>
<evidence type="ECO:0000313" key="9">
    <source>
        <dbReference type="Proteomes" id="UP000092321"/>
    </source>
</evidence>
<accession>A0A1B7SZ70</accession>
<evidence type="ECO:0000256" key="1">
    <source>
        <dbReference type="ARBA" id="ARBA00005575"/>
    </source>
</evidence>
<dbReference type="InterPro" id="IPR017441">
    <property type="entry name" value="Protein_kinase_ATP_BS"/>
</dbReference>
<dbReference type="AlphaFoldDB" id="A0A1B7SZ70"/>
<sequence>MSFTPKKIELGTLGFLKVALNDNKTHVYPIIKNQILSCGREESCDISIQNTNYISKIHFRVWCTQFDVSFDPICYIQDLSLNGTYIVNSKIDEMQKINKNQIKILEKGNTILFPHQLKMEKKDVTIKYVAYQHKDKPRSSSYENLKKNDLIEEIGDWKLNESVLGSGSFGVVFGCYQKANGLLACCKIINNVIVPIKKKEKKDVGYCTEFNIDYRKKHANKNPFHLRKIHKEKAILKDLNHPNIVKFYDSKLVLDSEEHTFGDNYIYKYASYLIYQELGAGGDLFSFLINSKTNTLRLIEEEDAIVIIYQIMLALRYLHSKNIAHRDLKLDNIIMATPEPCTRILLTDFGISKKSKHSDMDNSEKGEMRLKTCVGTPEYTAPEVGNFHKDTIRDLIQEK</sequence>
<feature type="domain" description="FHA" evidence="6">
    <location>
        <begin position="36"/>
        <end position="91"/>
    </location>
</feature>
<dbReference type="SMART" id="SM00220">
    <property type="entry name" value="S_TKc"/>
    <property type="match status" value="1"/>
</dbReference>
<dbReference type="Gene3D" id="3.30.200.20">
    <property type="entry name" value="Phosphorylase Kinase, domain 1"/>
    <property type="match status" value="1"/>
</dbReference>
<proteinExistence type="inferred from homology"/>
<evidence type="ECO:0000256" key="5">
    <source>
        <dbReference type="RuleBase" id="RU000304"/>
    </source>
</evidence>
<dbReference type="PROSITE" id="PS00107">
    <property type="entry name" value="PROTEIN_KINASE_ATP"/>
    <property type="match status" value="1"/>
</dbReference>